<comment type="caution">
    <text evidence="4">The sequence shown here is derived from an EMBL/GenBank/DDBJ whole genome shotgun (WGS) entry which is preliminary data.</text>
</comment>
<dbReference type="EC" id="2.7.7.65" evidence="1"/>
<evidence type="ECO:0000256" key="2">
    <source>
        <dbReference type="ARBA" id="ARBA00034247"/>
    </source>
</evidence>
<protein>
    <recommendedName>
        <fullName evidence="1">diguanylate cyclase</fullName>
        <ecNumber evidence="1">2.7.7.65</ecNumber>
    </recommendedName>
</protein>
<name>A0ABQ1JX58_9PROT</name>
<keyword evidence="5" id="KW-1185">Reference proteome</keyword>
<dbReference type="PANTHER" id="PTHR45138">
    <property type="entry name" value="REGULATORY COMPONENTS OF SENSORY TRANSDUCTION SYSTEM"/>
    <property type="match status" value="1"/>
</dbReference>
<reference evidence="5" key="1">
    <citation type="journal article" date="2019" name="Int. J. Syst. Evol. Microbiol.">
        <title>The Global Catalogue of Microorganisms (GCM) 10K type strain sequencing project: providing services to taxonomists for standard genome sequencing and annotation.</title>
        <authorList>
            <consortium name="The Broad Institute Genomics Platform"/>
            <consortium name="The Broad Institute Genome Sequencing Center for Infectious Disease"/>
            <person name="Wu L."/>
            <person name="Ma J."/>
        </authorList>
    </citation>
    <scope>NUCLEOTIDE SEQUENCE [LARGE SCALE GENOMIC DNA]</scope>
    <source>
        <strain evidence="5">CGMCC 1.15928</strain>
    </source>
</reference>
<dbReference type="CDD" id="cd01949">
    <property type="entry name" value="GGDEF"/>
    <property type="match status" value="1"/>
</dbReference>
<dbReference type="SUPFAM" id="SSF55073">
    <property type="entry name" value="Nucleotide cyclase"/>
    <property type="match status" value="1"/>
</dbReference>
<evidence type="ECO:0000256" key="1">
    <source>
        <dbReference type="ARBA" id="ARBA00012528"/>
    </source>
</evidence>
<evidence type="ECO:0000313" key="4">
    <source>
        <dbReference type="EMBL" id="GGB77202.1"/>
    </source>
</evidence>
<comment type="catalytic activity">
    <reaction evidence="2">
        <text>2 GTP = 3',3'-c-di-GMP + 2 diphosphate</text>
        <dbReference type="Rhea" id="RHEA:24898"/>
        <dbReference type="ChEBI" id="CHEBI:33019"/>
        <dbReference type="ChEBI" id="CHEBI:37565"/>
        <dbReference type="ChEBI" id="CHEBI:58805"/>
        <dbReference type="EC" id="2.7.7.65"/>
    </reaction>
</comment>
<dbReference type="InterPro" id="IPR029787">
    <property type="entry name" value="Nucleotide_cyclase"/>
</dbReference>
<dbReference type="SMART" id="SM00267">
    <property type="entry name" value="GGDEF"/>
    <property type="match status" value="1"/>
</dbReference>
<accession>A0ABQ1JX58</accession>
<dbReference type="InterPro" id="IPR050469">
    <property type="entry name" value="Diguanylate_Cyclase"/>
</dbReference>
<dbReference type="Proteomes" id="UP000628854">
    <property type="component" value="Unassembled WGS sequence"/>
</dbReference>
<evidence type="ECO:0000313" key="5">
    <source>
        <dbReference type="Proteomes" id="UP000628854"/>
    </source>
</evidence>
<sequence length="204" mass="22361">MALCTFVPLLVSVPVTIVFQRERVRSEVALANLELAHAELALFARTDTLTGLTNRDAFLKELTSLNSQRVSGSMLMIDVDHFKSINDSYGHHAGDEALRLIADAIRRSVRDNDLVGRLGGEEFGVFVADESPALGLAVAERIRDNISRIDFAPAQGRPRKLTASVGMAFACHTMDVSAMLKQADRSMYEAKHSGRNRVIVHEAA</sequence>
<dbReference type="InterPro" id="IPR000160">
    <property type="entry name" value="GGDEF_dom"/>
</dbReference>
<feature type="domain" description="GGDEF" evidence="3">
    <location>
        <begin position="70"/>
        <end position="203"/>
    </location>
</feature>
<dbReference type="RefSeq" id="WP_158084493.1">
    <property type="nucleotide sequence ID" value="NZ_BMKF01000002.1"/>
</dbReference>
<dbReference type="PANTHER" id="PTHR45138:SF9">
    <property type="entry name" value="DIGUANYLATE CYCLASE DGCM-RELATED"/>
    <property type="match status" value="1"/>
</dbReference>
<organism evidence="4 5">
    <name type="scientific">Henriciella pelagia</name>
    <dbReference type="NCBI Taxonomy" id="1977912"/>
    <lineage>
        <taxon>Bacteria</taxon>
        <taxon>Pseudomonadati</taxon>
        <taxon>Pseudomonadota</taxon>
        <taxon>Alphaproteobacteria</taxon>
        <taxon>Hyphomonadales</taxon>
        <taxon>Hyphomonadaceae</taxon>
        <taxon>Henriciella</taxon>
    </lineage>
</organism>
<dbReference type="NCBIfam" id="TIGR00254">
    <property type="entry name" value="GGDEF"/>
    <property type="match status" value="1"/>
</dbReference>
<dbReference type="PROSITE" id="PS50887">
    <property type="entry name" value="GGDEF"/>
    <property type="match status" value="1"/>
</dbReference>
<dbReference type="InterPro" id="IPR043128">
    <property type="entry name" value="Rev_trsase/Diguanyl_cyclase"/>
</dbReference>
<dbReference type="EMBL" id="BMKF01000002">
    <property type="protein sequence ID" value="GGB77202.1"/>
    <property type="molecule type" value="Genomic_DNA"/>
</dbReference>
<evidence type="ECO:0000259" key="3">
    <source>
        <dbReference type="PROSITE" id="PS50887"/>
    </source>
</evidence>
<gene>
    <name evidence="4" type="ORF">GCM10011503_27480</name>
</gene>
<dbReference type="Pfam" id="PF00990">
    <property type="entry name" value="GGDEF"/>
    <property type="match status" value="1"/>
</dbReference>
<dbReference type="Gene3D" id="3.30.70.270">
    <property type="match status" value="1"/>
</dbReference>
<proteinExistence type="predicted"/>